<dbReference type="RefSeq" id="WP_111409994.1">
    <property type="nucleotide sequence ID" value="NZ_QKXH01000005.1"/>
</dbReference>
<dbReference type="OrthoDB" id="1118393at2"/>
<evidence type="ECO:0000259" key="2">
    <source>
        <dbReference type="SMART" id="SM00850"/>
    </source>
</evidence>
<evidence type="ECO:0000313" key="4">
    <source>
        <dbReference type="Proteomes" id="UP000249177"/>
    </source>
</evidence>
<proteinExistence type="predicted"/>
<organism evidence="3 4">
    <name type="scientific">Flavobacterium aquariorum</name>
    <dbReference type="NCBI Taxonomy" id="2217670"/>
    <lineage>
        <taxon>Bacteria</taxon>
        <taxon>Pseudomonadati</taxon>
        <taxon>Bacteroidota</taxon>
        <taxon>Flavobacteriia</taxon>
        <taxon>Flavobacteriales</taxon>
        <taxon>Flavobacteriaceae</taxon>
        <taxon>Flavobacterium</taxon>
    </lineage>
</organism>
<dbReference type="AlphaFoldDB" id="A0A2W7TU08"/>
<dbReference type="GO" id="GO:0003677">
    <property type="term" value="F:DNA binding"/>
    <property type="evidence" value="ECO:0007669"/>
    <property type="project" value="InterPro"/>
</dbReference>
<evidence type="ECO:0000313" key="3">
    <source>
        <dbReference type="EMBL" id="PZX93751.1"/>
    </source>
</evidence>
<keyword evidence="1" id="KW-0472">Membrane</keyword>
<dbReference type="Pfam" id="PF04397">
    <property type="entry name" value="LytTR"/>
    <property type="match status" value="1"/>
</dbReference>
<dbReference type="SMART" id="SM00850">
    <property type="entry name" value="LytTR"/>
    <property type="match status" value="1"/>
</dbReference>
<feature type="transmembrane region" description="Helical" evidence="1">
    <location>
        <begin position="24"/>
        <end position="43"/>
    </location>
</feature>
<dbReference type="EMBL" id="QKXH01000005">
    <property type="protein sequence ID" value="PZX93751.1"/>
    <property type="molecule type" value="Genomic_DNA"/>
</dbReference>
<gene>
    <name evidence="3" type="ORF">DOS84_10155</name>
</gene>
<dbReference type="Proteomes" id="UP000249177">
    <property type="component" value="Unassembled WGS sequence"/>
</dbReference>
<evidence type="ECO:0000256" key="1">
    <source>
        <dbReference type="SAM" id="Phobius"/>
    </source>
</evidence>
<feature type="transmembrane region" description="Helical" evidence="1">
    <location>
        <begin position="131"/>
        <end position="150"/>
    </location>
</feature>
<keyword evidence="4" id="KW-1185">Reference proteome</keyword>
<dbReference type="Gene3D" id="2.40.50.1020">
    <property type="entry name" value="LytTr DNA-binding domain"/>
    <property type="match status" value="1"/>
</dbReference>
<keyword evidence="1" id="KW-1133">Transmembrane helix</keyword>
<feature type="domain" description="HTH LytTR-type" evidence="2">
    <location>
        <begin position="188"/>
        <end position="290"/>
    </location>
</feature>
<keyword evidence="1" id="KW-0812">Transmembrane</keyword>
<feature type="transmembrane region" description="Helical" evidence="1">
    <location>
        <begin position="94"/>
        <end position="111"/>
    </location>
</feature>
<protein>
    <submittedName>
        <fullName evidence="3">LytTR family transcriptional regulator</fullName>
    </submittedName>
</protein>
<sequence>MNQKTSLLNFLEKLYPFYYEGKKLLQIVGVIFLISLFFNYMLQPFDVNPQEQKMPYFWICFIHSSSPILVLLCISLICKLFPKTTDDWKIKNECILIFFLVLFTGITQFLIRDVIYDNPQNWSWKYFLEEISNTFIAGIFLGPIIISINLNRQQLKNTQKAERISSSITDIKELQNNTSITIETEVKSEKFVFESHSFIYAKAEGNYAEIFVKKEEKVQKLIKRIPIKNLEIQLSTFPFIIKTHRSVLLNLNYIEKVTGNAQGYKVQLKDCPDTVPVSRNFIQSFDSATASR</sequence>
<name>A0A2W7TU08_9FLAO</name>
<reference evidence="3 4" key="1">
    <citation type="submission" date="2018-06" db="EMBL/GenBank/DDBJ databases">
        <title>Flavobacterium sp IMCC34762, genome.</title>
        <authorList>
            <person name="Joung Y."/>
            <person name="Cho J."/>
            <person name="Song J."/>
        </authorList>
    </citation>
    <scope>NUCLEOTIDE SEQUENCE [LARGE SCALE GENOMIC DNA]</scope>
    <source>
        <strain evidence="3 4">IMCC34762</strain>
    </source>
</reference>
<comment type="caution">
    <text evidence="3">The sequence shown here is derived from an EMBL/GenBank/DDBJ whole genome shotgun (WGS) entry which is preliminary data.</text>
</comment>
<accession>A0A2W7TU08</accession>
<feature type="transmembrane region" description="Helical" evidence="1">
    <location>
        <begin position="55"/>
        <end position="82"/>
    </location>
</feature>
<dbReference type="InterPro" id="IPR007492">
    <property type="entry name" value="LytTR_DNA-bd_dom"/>
</dbReference>